<dbReference type="PANTHER" id="PTHR38779:SF2">
    <property type="entry name" value="TYPE II SECRETION SYSTEM PROTEIN I-RELATED"/>
    <property type="match status" value="1"/>
</dbReference>
<comment type="subunit">
    <text evidence="10">Type II secretion is composed of four main components: the outer membrane complex, the inner membrane complex, the cytoplasmic secretion ATPase and the periplasm-spanning pseudopilus.</text>
</comment>
<evidence type="ECO:0000256" key="10">
    <source>
        <dbReference type="RuleBase" id="RU368030"/>
    </source>
</evidence>
<evidence type="ECO:0000256" key="7">
    <source>
        <dbReference type="ARBA" id="ARBA00022692"/>
    </source>
</evidence>
<evidence type="ECO:0000256" key="1">
    <source>
        <dbReference type="ARBA" id="ARBA00003161"/>
    </source>
</evidence>
<feature type="domain" description="Type II secretion system protein GspI C-terminal" evidence="11">
    <location>
        <begin position="52"/>
        <end position="134"/>
    </location>
</feature>
<evidence type="ECO:0000256" key="4">
    <source>
        <dbReference type="ARBA" id="ARBA00022475"/>
    </source>
</evidence>
<keyword evidence="5 10" id="KW-0488">Methylation</keyword>
<evidence type="ECO:0000313" key="13">
    <source>
        <dbReference type="Proteomes" id="UP000242642"/>
    </source>
</evidence>
<comment type="similarity">
    <text evidence="3 10">Belongs to the GSP I family.</text>
</comment>
<dbReference type="GO" id="GO:0005886">
    <property type="term" value="C:plasma membrane"/>
    <property type="evidence" value="ECO:0007669"/>
    <property type="project" value="UniProtKB-SubCell"/>
</dbReference>
<comment type="function">
    <text evidence="1">Component of the type II secretion system required for the energy-dependent secretion of extracellular factors such as proteases and toxins from the periplasm. Part of the pseudopilus tip complex that is critical for the recognition and binding of secretion substrates.</text>
</comment>
<accession>A0A1I0AXG8</accession>
<name>A0A1I0AXG8_9GAMM</name>
<evidence type="ECO:0000259" key="11">
    <source>
        <dbReference type="Pfam" id="PF02501"/>
    </source>
</evidence>
<keyword evidence="8 10" id="KW-1133">Transmembrane helix</keyword>
<dbReference type="Pfam" id="PF07963">
    <property type="entry name" value="N_methyl"/>
    <property type="match status" value="1"/>
</dbReference>
<evidence type="ECO:0000256" key="3">
    <source>
        <dbReference type="ARBA" id="ARBA00008358"/>
    </source>
</evidence>
<keyword evidence="6 10" id="KW-0997">Cell inner membrane</keyword>
<dbReference type="GO" id="GO:0015628">
    <property type="term" value="P:protein secretion by the type II secretion system"/>
    <property type="evidence" value="ECO:0007669"/>
    <property type="project" value="UniProtKB-UniRule"/>
</dbReference>
<dbReference type="EMBL" id="FOHV01000006">
    <property type="protein sequence ID" value="SES98304.1"/>
    <property type="molecule type" value="Genomic_DNA"/>
</dbReference>
<dbReference type="SUPFAM" id="SSF54523">
    <property type="entry name" value="Pili subunits"/>
    <property type="match status" value="1"/>
</dbReference>
<organism evidence="12 13">
    <name type="scientific">Thorsellia anophelis DSM 18579</name>
    <dbReference type="NCBI Taxonomy" id="1123402"/>
    <lineage>
        <taxon>Bacteria</taxon>
        <taxon>Pseudomonadati</taxon>
        <taxon>Pseudomonadota</taxon>
        <taxon>Gammaproteobacteria</taxon>
        <taxon>Enterobacterales</taxon>
        <taxon>Thorselliaceae</taxon>
        <taxon>Thorsellia</taxon>
    </lineage>
</organism>
<feature type="transmembrane region" description="Helical" evidence="10">
    <location>
        <begin position="21"/>
        <end position="40"/>
    </location>
</feature>
<dbReference type="Pfam" id="PF02501">
    <property type="entry name" value="T2SSI"/>
    <property type="match status" value="1"/>
</dbReference>
<dbReference type="RefSeq" id="WP_093318401.1">
    <property type="nucleotide sequence ID" value="NZ_FOHV01000006.1"/>
</dbReference>
<comment type="subcellular location">
    <subcellularLocation>
        <location evidence="2 10">Cell inner membrane</location>
        <topology evidence="2 10">Single-pass membrane protein</topology>
    </subcellularLocation>
</comment>
<dbReference type="Proteomes" id="UP000242642">
    <property type="component" value="Unassembled WGS sequence"/>
</dbReference>
<dbReference type="Gene3D" id="3.30.1300.30">
    <property type="entry name" value="GSPII I/J protein-like"/>
    <property type="match status" value="1"/>
</dbReference>
<evidence type="ECO:0000256" key="5">
    <source>
        <dbReference type="ARBA" id="ARBA00022481"/>
    </source>
</evidence>
<dbReference type="PANTHER" id="PTHR38779">
    <property type="entry name" value="TYPE II SECRETION SYSTEM PROTEIN I-RELATED"/>
    <property type="match status" value="1"/>
</dbReference>
<dbReference type="InterPro" id="IPR012902">
    <property type="entry name" value="N_methyl_site"/>
</dbReference>
<dbReference type="NCBIfam" id="TIGR01707">
    <property type="entry name" value="gspI"/>
    <property type="match status" value="1"/>
</dbReference>
<gene>
    <name evidence="12" type="ORF">SAMN02583745_01079</name>
</gene>
<sequence>MIKLTQHLHKTMRNRQNGMTLIEVLVALAVFAIVGITLLSSTNHSVQGLSQLEERSQGLFVADNQLTEMRLKGIWPETSWQSKTVTFGNRQWYVRWQGVNTPQPQLRAIDVEVSTTPFVLDSEPNIVASLRTYVIKQA</sequence>
<keyword evidence="4" id="KW-1003">Cell membrane</keyword>
<evidence type="ECO:0000256" key="9">
    <source>
        <dbReference type="ARBA" id="ARBA00023136"/>
    </source>
</evidence>
<dbReference type="STRING" id="1123402.SAMN02583745_01079"/>
<dbReference type="AlphaFoldDB" id="A0A1I0AXG8"/>
<dbReference type="NCBIfam" id="TIGR02532">
    <property type="entry name" value="IV_pilin_GFxxxE"/>
    <property type="match status" value="1"/>
</dbReference>
<dbReference type="OrthoDB" id="6121517at2"/>
<dbReference type="InterPro" id="IPR010052">
    <property type="entry name" value="T2SS_protein-GspI"/>
</dbReference>
<evidence type="ECO:0000256" key="6">
    <source>
        <dbReference type="ARBA" id="ARBA00022519"/>
    </source>
</evidence>
<protein>
    <recommendedName>
        <fullName evidence="10">Type II secretion system protein I</fullName>
        <shortName evidence="10">T2SS minor pseudopilin I</shortName>
    </recommendedName>
</protein>
<evidence type="ECO:0000313" key="12">
    <source>
        <dbReference type="EMBL" id="SES98304.1"/>
    </source>
</evidence>
<evidence type="ECO:0000256" key="8">
    <source>
        <dbReference type="ARBA" id="ARBA00022989"/>
    </source>
</evidence>
<keyword evidence="7 10" id="KW-0812">Transmembrane</keyword>
<dbReference type="InterPro" id="IPR003413">
    <property type="entry name" value="T2SS_GspI_C"/>
</dbReference>
<keyword evidence="9 10" id="KW-0472">Membrane</keyword>
<comment type="PTM">
    <text evidence="10">Cleaved by prepilin peptidase.</text>
</comment>
<keyword evidence="13" id="KW-1185">Reference proteome</keyword>
<evidence type="ECO:0000256" key="2">
    <source>
        <dbReference type="ARBA" id="ARBA00004377"/>
    </source>
</evidence>
<reference evidence="13" key="1">
    <citation type="submission" date="2016-10" db="EMBL/GenBank/DDBJ databases">
        <authorList>
            <person name="Varghese N."/>
            <person name="Submissions S."/>
        </authorList>
    </citation>
    <scope>NUCLEOTIDE SEQUENCE [LARGE SCALE GENOMIC DNA]</scope>
    <source>
        <strain evidence="13">DSM 18579</strain>
    </source>
</reference>
<dbReference type="InterPro" id="IPR045584">
    <property type="entry name" value="Pilin-like"/>
</dbReference>
<proteinExistence type="inferred from homology"/>
<dbReference type="GO" id="GO:0015627">
    <property type="term" value="C:type II protein secretion system complex"/>
    <property type="evidence" value="ECO:0007669"/>
    <property type="project" value="UniProtKB-UniRule"/>
</dbReference>